<dbReference type="Gene3D" id="3.10.450.350">
    <property type="match status" value="2"/>
</dbReference>
<dbReference type="EMBL" id="FOTF01000010">
    <property type="protein sequence ID" value="SFL20591.1"/>
    <property type="molecule type" value="Genomic_DNA"/>
</dbReference>
<evidence type="ECO:0000256" key="7">
    <source>
        <dbReference type="SAM" id="MobiDB-lite"/>
    </source>
</evidence>
<dbReference type="Proteomes" id="UP000199550">
    <property type="component" value="Unassembled WGS sequence"/>
</dbReference>
<dbReference type="RefSeq" id="WP_245754214.1">
    <property type="nucleotide sequence ID" value="NZ_FOTF01000010.1"/>
</dbReference>
<dbReference type="InterPro" id="IPR050570">
    <property type="entry name" value="Cell_wall_metabolism_enzyme"/>
</dbReference>
<dbReference type="InterPro" id="IPR011055">
    <property type="entry name" value="Dup_hybrid_motif"/>
</dbReference>
<dbReference type="GO" id="GO:0006508">
    <property type="term" value="P:proteolysis"/>
    <property type="evidence" value="ECO:0007669"/>
    <property type="project" value="UniProtKB-KW"/>
</dbReference>
<keyword evidence="2" id="KW-0645">Protease</keyword>
<name>A0A1I4FVB4_9RHOB</name>
<gene>
    <name evidence="9" type="ORF">SAMN04488004_11079</name>
</gene>
<keyword evidence="10" id="KW-1185">Reference proteome</keyword>
<evidence type="ECO:0000256" key="4">
    <source>
        <dbReference type="ARBA" id="ARBA00022801"/>
    </source>
</evidence>
<accession>A0A1I4FVB4</accession>
<feature type="domain" description="M23ase beta-sheet core" evidence="8">
    <location>
        <begin position="295"/>
        <end position="392"/>
    </location>
</feature>
<dbReference type="GO" id="GO:0046872">
    <property type="term" value="F:metal ion binding"/>
    <property type="evidence" value="ECO:0007669"/>
    <property type="project" value="UniProtKB-KW"/>
</dbReference>
<dbReference type="Pfam" id="PF01551">
    <property type="entry name" value="Peptidase_M23"/>
    <property type="match status" value="1"/>
</dbReference>
<comment type="cofactor">
    <cofactor evidence="1">
        <name>Zn(2+)</name>
        <dbReference type="ChEBI" id="CHEBI:29105"/>
    </cofactor>
</comment>
<dbReference type="PANTHER" id="PTHR21666:SF288">
    <property type="entry name" value="CELL DIVISION PROTEIN YTFB"/>
    <property type="match status" value="1"/>
</dbReference>
<dbReference type="Gene3D" id="2.70.70.10">
    <property type="entry name" value="Glucose Permease (Domain IIA)"/>
    <property type="match status" value="1"/>
</dbReference>
<organism evidence="9 10">
    <name type="scientific">Loktanella salsilacus</name>
    <dbReference type="NCBI Taxonomy" id="195913"/>
    <lineage>
        <taxon>Bacteria</taxon>
        <taxon>Pseudomonadati</taxon>
        <taxon>Pseudomonadota</taxon>
        <taxon>Alphaproteobacteria</taxon>
        <taxon>Rhodobacterales</taxon>
        <taxon>Roseobacteraceae</taxon>
        <taxon>Loktanella</taxon>
    </lineage>
</organism>
<dbReference type="GO" id="GO:0004222">
    <property type="term" value="F:metalloendopeptidase activity"/>
    <property type="evidence" value="ECO:0007669"/>
    <property type="project" value="TreeGrafter"/>
</dbReference>
<keyword evidence="4" id="KW-0378">Hydrolase</keyword>
<dbReference type="CDD" id="cd12797">
    <property type="entry name" value="M23_peptidase"/>
    <property type="match status" value="1"/>
</dbReference>
<evidence type="ECO:0000256" key="2">
    <source>
        <dbReference type="ARBA" id="ARBA00022670"/>
    </source>
</evidence>
<protein>
    <submittedName>
        <fullName evidence="9">Peptidase family M23</fullName>
    </submittedName>
</protein>
<dbReference type="PANTHER" id="PTHR21666">
    <property type="entry name" value="PEPTIDASE-RELATED"/>
    <property type="match status" value="1"/>
</dbReference>
<evidence type="ECO:0000256" key="6">
    <source>
        <dbReference type="ARBA" id="ARBA00023049"/>
    </source>
</evidence>
<evidence type="ECO:0000313" key="10">
    <source>
        <dbReference type="Proteomes" id="UP000199550"/>
    </source>
</evidence>
<keyword evidence="6" id="KW-0482">Metalloprotease</keyword>
<dbReference type="AlphaFoldDB" id="A0A1I4FVB4"/>
<keyword evidence="5" id="KW-0862">Zinc</keyword>
<keyword evidence="3" id="KW-0479">Metal-binding</keyword>
<feature type="region of interest" description="Disordered" evidence="7">
    <location>
        <begin position="33"/>
        <end position="59"/>
    </location>
</feature>
<proteinExistence type="predicted"/>
<dbReference type="InterPro" id="IPR016047">
    <property type="entry name" value="M23ase_b-sheet_dom"/>
</dbReference>
<evidence type="ECO:0000313" key="9">
    <source>
        <dbReference type="EMBL" id="SFL20591.1"/>
    </source>
</evidence>
<reference evidence="9 10" key="1">
    <citation type="submission" date="2016-10" db="EMBL/GenBank/DDBJ databases">
        <authorList>
            <person name="de Groot N.N."/>
        </authorList>
    </citation>
    <scope>NUCLEOTIDE SEQUENCE [LARGE SCALE GENOMIC DNA]</scope>
    <source>
        <strain evidence="9 10">DSM 16199</strain>
    </source>
</reference>
<dbReference type="SUPFAM" id="SSF51261">
    <property type="entry name" value="Duplicated hybrid motif"/>
    <property type="match status" value="1"/>
</dbReference>
<sequence length="429" mass="45452">MLIRLRYWTALLVTGGIAFSVSQLLDEPANLPGPAKEAAALPSPAGGTAQDTSGDDDFAVTTPVADLPEQAADTVSWSRVVDAGGSLSGLLAEAGLDTDASRDVTAAIGSEFDLRQLKPGQLLSLKTSPAGTPYTATLELEDGSRILARFAPAPSVERLAPDLVSVPRAGEAIVKTSIFGALEAAGIPTRFATDLELILDETFDLRTQLSGGEHMRVMWREYRAGDRVVGEPTIDFAQLDLNDGRYEILWPDDNSRRTQIMKDGELLQTFEQPIRGARLSSAFGLRMHPIHKTKRMHSGLDFAAEQGAPVEATQAGKVAFMGERSGYGTVVEVDHGSGVQTLYAHLSALNDAIKVGDRITAGTELGRAGSTGTSTAPHLHYEIRVGGKAVSPLADTRLRDLGTGAATAGSVTRLSSVKSKLDRLLAIRG</sequence>
<evidence type="ECO:0000256" key="1">
    <source>
        <dbReference type="ARBA" id="ARBA00001947"/>
    </source>
</evidence>
<evidence type="ECO:0000256" key="3">
    <source>
        <dbReference type="ARBA" id="ARBA00022723"/>
    </source>
</evidence>
<evidence type="ECO:0000256" key="5">
    <source>
        <dbReference type="ARBA" id="ARBA00022833"/>
    </source>
</evidence>
<evidence type="ECO:0000259" key="8">
    <source>
        <dbReference type="Pfam" id="PF01551"/>
    </source>
</evidence>
<dbReference type="STRING" id="195913.SAMN04488004_11079"/>